<dbReference type="SUPFAM" id="SSF47954">
    <property type="entry name" value="Cyclin-like"/>
    <property type="match status" value="1"/>
</dbReference>
<gene>
    <name evidence="2" type="ORF">PYX00_003287</name>
</gene>
<name>A0AAW2I164_9NEOP</name>
<comment type="caution">
    <text evidence="2">The sequence shown here is derived from an EMBL/GenBank/DDBJ whole genome shotgun (WGS) entry which is preliminary data.</text>
</comment>
<feature type="region of interest" description="Disordered" evidence="1">
    <location>
        <begin position="107"/>
        <end position="177"/>
    </location>
</feature>
<sequence length="177" mass="19387">MYLAGKLSKFEVVDWIGRTQRHLFWWDMFVEDVTMNLLEDICHQVLDLYSPAKQETVPDSPPLTRSPAFKKERIMPIPTVVSPNITQLTPSPLGKAAKPIIGEVKVPSQEKPHLINENSTGAPFPPSFTTPAGPGPGGPPPPAFPPAYPATYPPPPTAQPPPANFYSRPPTSYFPPP</sequence>
<proteinExistence type="predicted"/>
<dbReference type="Gene3D" id="1.10.472.10">
    <property type="entry name" value="Cyclin-like"/>
    <property type="match status" value="1"/>
</dbReference>
<evidence type="ECO:0000313" key="2">
    <source>
        <dbReference type="EMBL" id="KAL0275448.1"/>
    </source>
</evidence>
<dbReference type="InterPro" id="IPR036915">
    <property type="entry name" value="Cyclin-like_sf"/>
</dbReference>
<feature type="compositionally biased region" description="Pro residues" evidence="1">
    <location>
        <begin position="123"/>
        <end position="163"/>
    </location>
</feature>
<dbReference type="EMBL" id="JARGDH010000002">
    <property type="protein sequence ID" value="KAL0275448.1"/>
    <property type="molecule type" value="Genomic_DNA"/>
</dbReference>
<accession>A0AAW2I164</accession>
<reference evidence="2" key="1">
    <citation type="journal article" date="2024" name="Gigascience">
        <title>Chromosome-level genome of the poultry shaft louse Menopon gallinae provides insight into the host-switching and adaptive evolution of parasitic lice.</title>
        <authorList>
            <person name="Xu Y."/>
            <person name="Ma L."/>
            <person name="Liu S."/>
            <person name="Liang Y."/>
            <person name="Liu Q."/>
            <person name="He Z."/>
            <person name="Tian L."/>
            <person name="Duan Y."/>
            <person name="Cai W."/>
            <person name="Li H."/>
            <person name="Song F."/>
        </authorList>
    </citation>
    <scope>NUCLEOTIDE SEQUENCE</scope>
    <source>
        <strain evidence="2">Cailab_2023a</strain>
    </source>
</reference>
<protein>
    <submittedName>
        <fullName evidence="2">Uncharacterized protein</fullName>
    </submittedName>
</protein>
<organism evidence="2">
    <name type="scientific">Menopon gallinae</name>
    <name type="common">poultry shaft louse</name>
    <dbReference type="NCBI Taxonomy" id="328185"/>
    <lineage>
        <taxon>Eukaryota</taxon>
        <taxon>Metazoa</taxon>
        <taxon>Ecdysozoa</taxon>
        <taxon>Arthropoda</taxon>
        <taxon>Hexapoda</taxon>
        <taxon>Insecta</taxon>
        <taxon>Pterygota</taxon>
        <taxon>Neoptera</taxon>
        <taxon>Paraneoptera</taxon>
        <taxon>Psocodea</taxon>
        <taxon>Troctomorpha</taxon>
        <taxon>Phthiraptera</taxon>
        <taxon>Amblycera</taxon>
        <taxon>Menoponidae</taxon>
        <taxon>Menopon</taxon>
    </lineage>
</organism>
<dbReference type="AlphaFoldDB" id="A0AAW2I164"/>
<evidence type="ECO:0000256" key="1">
    <source>
        <dbReference type="SAM" id="MobiDB-lite"/>
    </source>
</evidence>